<sequence>MNYRILVINPGSTSTKIALFNNEEPIFSVNISHPAEELAKFSKIIEQYDFRKEIILKELEKRGEKVELLSAVVARGGLLRPIPSGTYVVTEKMLEDLRAGINGEHASNLGALIADAIARPLGIPAYIVDPVVVDEMEPIAKVTGLPFIRRKSILHALNQKRIARIAAKDLGKKYEEANLIVVHLGGGISVGAHKKGKIVDVNNALNGDGPIAPERAGSLPAWQLVELCFSGQYTKDEIKKLLAGKGGVIAYLGTNDMRVAEEMVNKGDKKARFIMEAMAYTVAKWIGMMAAVLEGNVDAIVLTGGLAYYKDFVSWVERRVKFIAPVVVYPGGDEMRALAEGALRVLRGEEVAKIYENEIIEDKEIF</sequence>
<comment type="subcellular location">
    <subcellularLocation>
        <location evidence="1 9">Cytoplasm</location>
    </subcellularLocation>
</comment>
<evidence type="ECO:0000256" key="4">
    <source>
        <dbReference type="ARBA" id="ARBA00022679"/>
    </source>
</evidence>
<dbReference type="CDD" id="cd24011">
    <property type="entry name" value="ASKHA_NBD_BK"/>
    <property type="match status" value="1"/>
</dbReference>
<organism evidence="11">
    <name type="scientific">candidate division WOR-3 bacterium</name>
    <dbReference type="NCBI Taxonomy" id="2052148"/>
    <lineage>
        <taxon>Bacteria</taxon>
        <taxon>Bacteria division WOR-3</taxon>
    </lineage>
</organism>
<dbReference type="EMBL" id="DTDJ01000033">
    <property type="protein sequence ID" value="HGL17713.1"/>
    <property type="molecule type" value="Genomic_DNA"/>
</dbReference>
<dbReference type="PROSITE" id="PS01075">
    <property type="entry name" value="ACETATE_KINASE_1"/>
    <property type="match status" value="1"/>
</dbReference>
<dbReference type="PROSITE" id="PS01076">
    <property type="entry name" value="ACETATE_KINASE_2"/>
    <property type="match status" value="1"/>
</dbReference>
<dbReference type="PANTHER" id="PTHR21060">
    <property type="entry name" value="ACETATE KINASE"/>
    <property type="match status" value="1"/>
</dbReference>
<dbReference type="AlphaFoldDB" id="A0A7V4E4J9"/>
<dbReference type="GO" id="GO:0006083">
    <property type="term" value="P:acetate metabolic process"/>
    <property type="evidence" value="ECO:0007669"/>
    <property type="project" value="TreeGrafter"/>
</dbReference>
<dbReference type="InterPro" id="IPR043129">
    <property type="entry name" value="ATPase_NBD"/>
</dbReference>
<dbReference type="GO" id="GO:0047761">
    <property type="term" value="F:butyrate kinase activity"/>
    <property type="evidence" value="ECO:0007669"/>
    <property type="project" value="UniProtKB-UniRule"/>
</dbReference>
<dbReference type="GO" id="GO:0008776">
    <property type="term" value="F:acetate kinase activity"/>
    <property type="evidence" value="ECO:0007669"/>
    <property type="project" value="TreeGrafter"/>
</dbReference>
<dbReference type="InterPro" id="IPR023865">
    <property type="entry name" value="Aliphatic_acid_kinase_CS"/>
</dbReference>
<keyword evidence="4 9" id="KW-0808">Transferase</keyword>
<dbReference type="HAMAP" id="MF_00542">
    <property type="entry name" value="Butyrate_kinase"/>
    <property type="match status" value="1"/>
</dbReference>
<dbReference type="PANTHER" id="PTHR21060:SF3">
    <property type="entry name" value="BUTYRATE KINASE 2-RELATED"/>
    <property type="match status" value="1"/>
</dbReference>
<dbReference type="SUPFAM" id="SSF53067">
    <property type="entry name" value="Actin-like ATPase domain"/>
    <property type="match status" value="2"/>
</dbReference>
<dbReference type="NCBIfam" id="TIGR02707">
    <property type="entry name" value="butyr_kinase"/>
    <property type="match status" value="1"/>
</dbReference>
<dbReference type="PRINTS" id="PR00471">
    <property type="entry name" value="ACETATEKNASE"/>
</dbReference>
<dbReference type="InterPro" id="IPR000890">
    <property type="entry name" value="Aliphatic_acid_kin_short-chain"/>
</dbReference>
<evidence type="ECO:0000256" key="8">
    <source>
        <dbReference type="ARBA" id="ARBA00048596"/>
    </source>
</evidence>
<proteinExistence type="inferred from homology"/>
<evidence type="ECO:0000256" key="3">
    <source>
        <dbReference type="ARBA" id="ARBA00022490"/>
    </source>
</evidence>
<evidence type="ECO:0000256" key="1">
    <source>
        <dbReference type="ARBA" id="ARBA00004496"/>
    </source>
</evidence>
<reference evidence="11" key="1">
    <citation type="journal article" date="2020" name="mSystems">
        <title>Genome- and Community-Level Interaction Insights into Carbon Utilization and Element Cycling Functions of Hydrothermarchaeota in Hydrothermal Sediment.</title>
        <authorList>
            <person name="Zhou Z."/>
            <person name="Liu Y."/>
            <person name="Xu W."/>
            <person name="Pan J."/>
            <person name="Luo Z.H."/>
            <person name="Li M."/>
        </authorList>
    </citation>
    <scope>NUCLEOTIDE SEQUENCE [LARGE SCALE GENOMIC DNA]</scope>
    <source>
        <strain evidence="11">SpSt-69</strain>
    </source>
</reference>
<keyword evidence="3 9" id="KW-0963">Cytoplasm</keyword>
<keyword evidence="6 9" id="KW-0418">Kinase</keyword>
<dbReference type="GO" id="GO:0005737">
    <property type="term" value="C:cytoplasm"/>
    <property type="evidence" value="ECO:0007669"/>
    <property type="project" value="UniProtKB-SubCell"/>
</dbReference>
<evidence type="ECO:0000256" key="6">
    <source>
        <dbReference type="ARBA" id="ARBA00022777"/>
    </source>
</evidence>
<dbReference type="Gene3D" id="3.30.420.40">
    <property type="match status" value="2"/>
</dbReference>
<dbReference type="GO" id="GO:0005524">
    <property type="term" value="F:ATP binding"/>
    <property type="evidence" value="ECO:0007669"/>
    <property type="project" value="UniProtKB-KW"/>
</dbReference>
<comment type="caution">
    <text evidence="11">The sequence shown here is derived from an EMBL/GenBank/DDBJ whole genome shotgun (WGS) entry which is preliminary data.</text>
</comment>
<dbReference type="EC" id="2.7.2.7" evidence="9"/>
<gene>
    <name evidence="9 11" type="primary">buk</name>
    <name evidence="11" type="ORF">ENU66_05255</name>
</gene>
<dbReference type="InterPro" id="IPR011245">
    <property type="entry name" value="Butyrate_kin"/>
</dbReference>
<evidence type="ECO:0000256" key="7">
    <source>
        <dbReference type="ARBA" id="ARBA00022840"/>
    </source>
</evidence>
<evidence type="ECO:0000256" key="10">
    <source>
        <dbReference type="RuleBase" id="RU003835"/>
    </source>
</evidence>
<dbReference type="NCBIfam" id="NF002834">
    <property type="entry name" value="PRK03011.1-5"/>
    <property type="match status" value="1"/>
</dbReference>
<name>A0A7V4E4J9_UNCW3</name>
<evidence type="ECO:0000256" key="5">
    <source>
        <dbReference type="ARBA" id="ARBA00022741"/>
    </source>
</evidence>
<protein>
    <recommendedName>
        <fullName evidence="9">Probable butyrate kinase</fullName>
        <shortName evidence="9">BK</shortName>
        <ecNumber evidence="9">2.7.2.7</ecNumber>
    </recommendedName>
    <alternativeName>
        <fullName evidence="9">Branched-chain carboxylic acid kinase</fullName>
    </alternativeName>
</protein>
<evidence type="ECO:0000256" key="9">
    <source>
        <dbReference type="HAMAP-Rule" id="MF_00542"/>
    </source>
</evidence>
<comment type="catalytic activity">
    <reaction evidence="8 9">
        <text>butanoate + ATP = butanoyl phosphate + ADP</text>
        <dbReference type="Rhea" id="RHEA:13585"/>
        <dbReference type="ChEBI" id="CHEBI:17968"/>
        <dbReference type="ChEBI" id="CHEBI:30616"/>
        <dbReference type="ChEBI" id="CHEBI:58079"/>
        <dbReference type="ChEBI" id="CHEBI:456216"/>
        <dbReference type="EC" id="2.7.2.7"/>
    </reaction>
</comment>
<keyword evidence="7 9" id="KW-0067">ATP-binding</keyword>
<accession>A0A7V4E4J9</accession>
<evidence type="ECO:0000313" key="11">
    <source>
        <dbReference type="EMBL" id="HGL17713.1"/>
    </source>
</evidence>
<keyword evidence="5 9" id="KW-0547">Nucleotide-binding</keyword>
<comment type="similarity">
    <text evidence="2 9 10">Belongs to the acetokinase family.</text>
</comment>
<dbReference type="PIRSF" id="PIRSF036458">
    <property type="entry name" value="Butyrate_kin"/>
    <property type="match status" value="1"/>
</dbReference>
<dbReference type="Pfam" id="PF00871">
    <property type="entry name" value="Acetate_kinase"/>
    <property type="match status" value="1"/>
</dbReference>
<evidence type="ECO:0000256" key="2">
    <source>
        <dbReference type="ARBA" id="ARBA00008748"/>
    </source>
</evidence>